<protein>
    <submittedName>
        <fullName evidence="1">NBS-LRR type disease resistance protein</fullName>
    </submittedName>
</protein>
<accession>A0ACC1YCQ7</accession>
<dbReference type="Proteomes" id="UP001164539">
    <property type="component" value="Chromosome 4"/>
</dbReference>
<evidence type="ECO:0000313" key="1">
    <source>
        <dbReference type="EMBL" id="KAJ4721581.1"/>
    </source>
</evidence>
<sequence>MLRILRMFGCGHYGSQEEDSILFGDGETFVEELLCLKQLNVLTITLKSLLALQRLLSSPILQSSIRSLCLKTLEDSKSLDVSSLASLRHLEKISLVGLCRFGRVED</sequence>
<keyword evidence="2" id="KW-1185">Reference proteome</keyword>
<dbReference type="EMBL" id="CM051397">
    <property type="protein sequence ID" value="KAJ4721581.1"/>
    <property type="molecule type" value="Genomic_DNA"/>
</dbReference>
<comment type="caution">
    <text evidence="1">The sequence shown here is derived from an EMBL/GenBank/DDBJ whole genome shotgun (WGS) entry which is preliminary data.</text>
</comment>
<proteinExistence type="predicted"/>
<evidence type="ECO:0000313" key="2">
    <source>
        <dbReference type="Proteomes" id="UP001164539"/>
    </source>
</evidence>
<organism evidence="1 2">
    <name type="scientific">Melia azedarach</name>
    <name type="common">Chinaberry tree</name>
    <dbReference type="NCBI Taxonomy" id="155640"/>
    <lineage>
        <taxon>Eukaryota</taxon>
        <taxon>Viridiplantae</taxon>
        <taxon>Streptophyta</taxon>
        <taxon>Embryophyta</taxon>
        <taxon>Tracheophyta</taxon>
        <taxon>Spermatophyta</taxon>
        <taxon>Magnoliopsida</taxon>
        <taxon>eudicotyledons</taxon>
        <taxon>Gunneridae</taxon>
        <taxon>Pentapetalae</taxon>
        <taxon>rosids</taxon>
        <taxon>malvids</taxon>
        <taxon>Sapindales</taxon>
        <taxon>Meliaceae</taxon>
        <taxon>Melia</taxon>
    </lineage>
</organism>
<name>A0ACC1YCQ7_MELAZ</name>
<gene>
    <name evidence="1" type="ORF">OWV82_009253</name>
</gene>
<reference evidence="1 2" key="1">
    <citation type="journal article" date="2023" name="Science">
        <title>Complex scaffold remodeling in plant triterpene biosynthesis.</title>
        <authorList>
            <person name="De La Pena R."/>
            <person name="Hodgson H."/>
            <person name="Liu J.C."/>
            <person name="Stephenson M.J."/>
            <person name="Martin A.C."/>
            <person name="Owen C."/>
            <person name="Harkess A."/>
            <person name="Leebens-Mack J."/>
            <person name="Jimenez L.E."/>
            <person name="Osbourn A."/>
            <person name="Sattely E.S."/>
        </authorList>
    </citation>
    <scope>NUCLEOTIDE SEQUENCE [LARGE SCALE GENOMIC DNA]</scope>
    <source>
        <strain evidence="2">cv. JPN11</strain>
        <tissue evidence="1">Leaf</tissue>
    </source>
</reference>